<accession>A0A5J5FTT2</accession>
<evidence type="ECO:0000313" key="4">
    <source>
        <dbReference type="Proteomes" id="UP000335415"/>
    </source>
</evidence>
<gene>
    <name evidence="3" type="ORF">FJU30_19825</name>
</gene>
<feature type="domain" description="Aminoglycoside phosphotransferase" evidence="2">
    <location>
        <begin position="51"/>
        <end position="289"/>
    </location>
</feature>
<dbReference type="EMBL" id="VYKJ01000012">
    <property type="protein sequence ID" value="KAA8996911.1"/>
    <property type="molecule type" value="Genomic_DNA"/>
</dbReference>
<comment type="similarity">
    <text evidence="1">Belongs to the pseudomonas-type ThrB family.</text>
</comment>
<dbReference type="PANTHER" id="PTHR21064:SF6">
    <property type="entry name" value="AMINOGLYCOSIDE PHOSPHOTRANSFERASE DOMAIN-CONTAINING PROTEIN"/>
    <property type="match status" value="1"/>
</dbReference>
<comment type="caution">
    <text evidence="3">The sequence shown here is derived from an EMBL/GenBank/DDBJ whole genome shotgun (WGS) entry which is preliminary data.</text>
</comment>
<dbReference type="SUPFAM" id="SSF56112">
    <property type="entry name" value="Protein kinase-like (PK-like)"/>
    <property type="match status" value="1"/>
</dbReference>
<dbReference type="OrthoDB" id="156345at2"/>
<proteinExistence type="inferred from homology"/>
<sequence>MATGKDDAKSALAGNDLATEFISMPEQEAAQLARDHFGLDGRLTRLATEKDDTFRLTDSAGRRYILKIANPAEPYDEIALQVDLLDWLRRQDDSLPVPAVVPNRQGQSMTSLADAAGQRRWLRLLTYLPGTPLDSVAATAAQRERVGEVLGRLRLAMARFDHPAARRTLLWDVKNLAELQPLLAAVQDDQQRDLLQRGLARFLSLAPRIQALPCQVLHNDFSQSNIIVDAASRDFVTGIIDFGDTVYTAVAVDVATALLNQLPRDAAQNPPADLFSAGRDLLRGYLRHAELSREELALLPDLVLGRVVARALITLWRAQRFPDNARYILRNTEPGWGQLRWLLDHAGDALAHTFITMIPSSGEQHD</sequence>
<reference evidence="3 4" key="1">
    <citation type="submission" date="2019-09" db="EMBL/GenBank/DDBJ databases">
        <authorList>
            <person name="Li Y."/>
        </authorList>
    </citation>
    <scope>NUCLEOTIDE SEQUENCE [LARGE SCALE GENOMIC DNA]</scope>
    <source>
        <strain evidence="3 4">L3-3HA</strain>
    </source>
</reference>
<protein>
    <submittedName>
        <fullName evidence="3">Phosphotransferase</fullName>
    </submittedName>
</protein>
<evidence type="ECO:0000259" key="2">
    <source>
        <dbReference type="Pfam" id="PF01636"/>
    </source>
</evidence>
<keyword evidence="3" id="KW-0808">Transferase</keyword>
<evidence type="ECO:0000313" key="3">
    <source>
        <dbReference type="EMBL" id="KAA8996911.1"/>
    </source>
</evidence>
<organism evidence="3 4">
    <name type="scientific">Affinibrenneria salicis</name>
    <dbReference type="NCBI Taxonomy" id="2590031"/>
    <lineage>
        <taxon>Bacteria</taxon>
        <taxon>Pseudomonadati</taxon>
        <taxon>Pseudomonadota</taxon>
        <taxon>Gammaproteobacteria</taxon>
        <taxon>Enterobacterales</taxon>
        <taxon>Pectobacteriaceae</taxon>
        <taxon>Affinibrenneria</taxon>
    </lineage>
</organism>
<dbReference type="PANTHER" id="PTHR21064">
    <property type="entry name" value="AMINOGLYCOSIDE PHOSPHOTRANSFERASE DOMAIN-CONTAINING PROTEIN-RELATED"/>
    <property type="match status" value="1"/>
</dbReference>
<evidence type="ECO:0000256" key="1">
    <source>
        <dbReference type="ARBA" id="ARBA00038240"/>
    </source>
</evidence>
<dbReference type="Proteomes" id="UP000335415">
    <property type="component" value="Unassembled WGS sequence"/>
</dbReference>
<keyword evidence="4" id="KW-1185">Reference proteome</keyword>
<dbReference type="InterPro" id="IPR011009">
    <property type="entry name" value="Kinase-like_dom_sf"/>
</dbReference>
<dbReference type="AlphaFoldDB" id="A0A5J5FTT2"/>
<dbReference type="Gene3D" id="3.90.1200.10">
    <property type="match status" value="1"/>
</dbReference>
<dbReference type="Pfam" id="PF01636">
    <property type="entry name" value="APH"/>
    <property type="match status" value="1"/>
</dbReference>
<dbReference type="InterPro" id="IPR002575">
    <property type="entry name" value="Aminoglycoside_PTrfase"/>
</dbReference>
<dbReference type="InterPro" id="IPR050249">
    <property type="entry name" value="Pseudomonas-type_ThrB"/>
</dbReference>
<name>A0A5J5FTT2_9GAMM</name>
<dbReference type="GO" id="GO:0019202">
    <property type="term" value="F:amino acid kinase activity"/>
    <property type="evidence" value="ECO:0007669"/>
    <property type="project" value="TreeGrafter"/>
</dbReference>
<dbReference type="Gene3D" id="3.30.200.20">
    <property type="entry name" value="Phosphorylase Kinase, domain 1"/>
    <property type="match status" value="1"/>
</dbReference>
<dbReference type="RefSeq" id="WP_150436711.1">
    <property type="nucleotide sequence ID" value="NZ_VYKJ01000012.1"/>
</dbReference>